<dbReference type="AlphaFoldDB" id="A0A6A6ED36"/>
<dbReference type="PANTHER" id="PTHR28620:SF1">
    <property type="entry name" value="CENP-V_GFA DOMAIN-CONTAINING PROTEIN"/>
    <property type="match status" value="1"/>
</dbReference>
<dbReference type="InterPro" id="IPR052355">
    <property type="entry name" value="CENP-V-like"/>
</dbReference>
<dbReference type="Proteomes" id="UP000800200">
    <property type="component" value="Unassembled WGS sequence"/>
</dbReference>
<evidence type="ECO:0000313" key="5">
    <source>
        <dbReference type="EMBL" id="KAF2187726.1"/>
    </source>
</evidence>
<keyword evidence="6" id="KW-1185">Reference proteome</keyword>
<dbReference type="SUPFAM" id="SSF51316">
    <property type="entry name" value="Mss4-like"/>
    <property type="match status" value="1"/>
</dbReference>
<proteinExistence type="inferred from homology"/>
<gene>
    <name evidence="5" type="ORF">K469DRAFT_628645</name>
</gene>
<dbReference type="PANTHER" id="PTHR28620">
    <property type="entry name" value="CENTROMERE PROTEIN V"/>
    <property type="match status" value="1"/>
</dbReference>
<dbReference type="GO" id="GO:0046872">
    <property type="term" value="F:metal ion binding"/>
    <property type="evidence" value="ECO:0007669"/>
    <property type="project" value="UniProtKB-KW"/>
</dbReference>
<dbReference type="Pfam" id="PF04828">
    <property type="entry name" value="GFA"/>
    <property type="match status" value="1"/>
</dbReference>
<evidence type="ECO:0000256" key="3">
    <source>
        <dbReference type="ARBA" id="ARBA00022833"/>
    </source>
</evidence>
<sequence length="137" mass="15291">MSSGNTPESSKPSQTYTASCHCGRFKYHVTHSPPLSDPEASVTNCNCSICSRNGYLLIYVPESFVQFEKGSHDELTKYTFGPKHKIAHYFCPSCGTSCFAQSTDPNFYGDMKVVNVRTFHDLDLKSLTLKEVDGKNF</sequence>
<keyword evidence="2" id="KW-0479">Metal-binding</keyword>
<dbReference type="PROSITE" id="PS51891">
    <property type="entry name" value="CENP_V_GFA"/>
    <property type="match status" value="1"/>
</dbReference>
<evidence type="ECO:0000313" key="6">
    <source>
        <dbReference type="Proteomes" id="UP000800200"/>
    </source>
</evidence>
<evidence type="ECO:0000259" key="4">
    <source>
        <dbReference type="PROSITE" id="PS51891"/>
    </source>
</evidence>
<dbReference type="OrthoDB" id="2993351at2759"/>
<dbReference type="Gene3D" id="2.170.150.70">
    <property type="match status" value="1"/>
</dbReference>
<dbReference type="GO" id="GO:0016846">
    <property type="term" value="F:carbon-sulfur lyase activity"/>
    <property type="evidence" value="ECO:0007669"/>
    <property type="project" value="InterPro"/>
</dbReference>
<feature type="domain" description="CENP-V/GFA" evidence="4">
    <location>
        <begin position="16"/>
        <end position="137"/>
    </location>
</feature>
<protein>
    <submittedName>
        <fullName evidence="5">Glutathione-dependent formaldehyde-activating enzyme</fullName>
    </submittedName>
</protein>
<keyword evidence="3" id="KW-0862">Zinc</keyword>
<organism evidence="5 6">
    <name type="scientific">Zopfia rhizophila CBS 207.26</name>
    <dbReference type="NCBI Taxonomy" id="1314779"/>
    <lineage>
        <taxon>Eukaryota</taxon>
        <taxon>Fungi</taxon>
        <taxon>Dikarya</taxon>
        <taxon>Ascomycota</taxon>
        <taxon>Pezizomycotina</taxon>
        <taxon>Dothideomycetes</taxon>
        <taxon>Dothideomycetes incertae sedis</taxon>
        <taxon>Zopfiaceae</taxon>
        <taxon>Zopfia</taxon>
    </lineage>
</organism>
<reference evidence="5" key="1">
    <citation type="journal article" date="2020" name="Stud. Mycol.">
        <title>101 Dothideomycetes genomes: a test case for predicting lifestyles and emergence of pathogens.</title>
        <authorList>
            <person name="Haridas S."/>
            <person name="Albert R."/>
            <person name="Binder M."/>
            <person name="Bloem J."/>
            <person name="Labutti K."/>
            <person name="Salamov A."/>
            <person name="Andreopoulos B."/>
            <person name="Baker S."/>
            <person name="Barry K."/>
            <person name="Bills G."/>
            <person name="Bluhm B."/>
            <person name="Cannon C."/>
            <person name="Castanera R."/>
            <person name="Culley D."/>
            <person name="Daum C."/>
            <person name="Ezra D."/>
            <person name="Gonzalez J."/>
            <person name="Henrissat B."/>
            <person name="Kuo A."/>
            <person name="Liang C."/>
            <person name="Lipzen A."/>
            <person name="Lutzoni F."/>
            <person name="Magnuson J."/>
            <person name="Mondo S."/>
            <person name="Nolan M."/>
            <person name="Ohm R."/>
            <person name="Pangilinan J."/>
            <person name="Park H.-J."/>
            <person name="Ramirez L."/>
            <person name="Alfaro M."/>
            <person name="Sun H."/>
            <person name="Tritt A."/>
            <person name="Yoshinaga Y."/>
            <person name="Zwiers L.-H."/>
            <person name="Turgeon B."/>
            <person name="Goodwin S."/>
            <person name="Spatafora J."/>
            <person name="Crous P."/>
            <person name="Grigoriev I."/>
        </authorList>
    </citation>
    <scope>NUCLEOTIDE SEQUENCE</scope>
    <source>
        <strain evidence="5">CBS 207.26</strain>
    </source>
</reference>
<evidence type="ECO:0000256" key="1">
    <source>
        <dbReference type="ARBA" id="ARBA00005495"/>
    </source>
</evidence>
<comment type="similarity">
    <text evidence="1">Belongs to the Gfa family.</text>
</comment>
<accession>A0A6A6ED36</accession>
<evidence type="ECO:0000256" key="2">
    <source>
        <dbReference type="ARBA" id="ARBA00022723"/>
    </source>
</evidence>
<name>A0A6A6ED36_9PEZI</name>
<dbReference type="InterPro" id="IPR006913">
    <property type="entry name" value="CENP-V/GFA"/>
</dbReference>
<dbReference type="EMBL" id="ML994626">
    <property type="protein sequence ID" value="KAF2187726.1"/>
    <property type="molecule type" value="Genomic_DNA"/>
</dbReference>
<dbReference type="InterPro" id="IPR011057">
    <property type="entry name" value="Mss4-like_sf"/>
</dbReference>